<dbReference type="AlphaFoldDB" id="A0A6V8G4E7"/>
<dbReference type="EMBL" id="AAMOXJ010000007">
    <property type="protein sequence ID" value="EDJ6168921.1"/>
    <property type="molecule type" value="Genomic_DNA"/>
</dbReference>
<gene>
    <name evidence="1" type="ORF">GFF90_04835</name>
</gene>
<dbReference type="Pfam" id="PF04439">
    <property type="entry name" value="Adenyl_transf"/>
    <property type="match status" value="1"/>
</dbReference>
<dbReference type="SUPFAM" id="SSF81301">
    <property type="entry name" value="Nucleotidyltransferase"/>
    <property type="match status" value="1"/>
</dbReference>
<feature type="non-terminal residue" evidence="1">
    <location>
        <position position="1"/>
    </location>
</feature>
<name>A0A6V8G4E7_CAMJU</name>
<keyword evidence="1" id="KW-0808">Transferase</keyword>
<reference evidence="1 2" key="1">
    <citation type="submission" date="2019-10" db="EMBL/GenBank/DDBJ databases">
        <authorList>
            <consortium name="PulseNet: The National Subtyping Network for Foodborne Disease Surveillance"/>
            <person name="Tarr C.L."/>
            <person name="Trees E."/>
            <person name="Katz L.S."/>
            <person name="Carleton-Romer H.A."/>
            <person name="Stroika S."/>
            <person name="Kucerova Z."/>
            <person name="Roache K.F."/>
            <person name="Sabol A.L."/>
            <person name="Besser J."/>
            <person name="Gerner-Smidt P."/>
        </authorList>
    </citation>
    <scope>NUCLEOTIDE SEQUENCE [LARGE SCALE GENOMIC DNA]</scope>
    <source>
        <strain evidence="1 2">PNUSAC012955</strain>
    </source>
</reference>
<dbReference type="Gene3D" id="3.30.460.10">
    <property type="entry name" value="Beta Polymerase, domain 2"/>
    <property type="match status" value="1"/>
</dbReference>
<protein>
    <submittedName>
        <fullName evidence="1">Adenylyltransferase</fullName>
    </submittedName>
</protein>
<proteinExistence type="predicted"/>
<dbReference type="InterPro" id="IPR007530">
    <property type="entry name" value="Aminoglycoside_adenylylTfrase"/>
</dbReference>
<keyword evidence="1" id="KW-0548">Nucleotidyltransferase</keyword>
<dbReference type="InterPro" id="IPR043519">
    <property type="entry name" value="NT_sf"/>
</dbReference>
<dbReference type="GO" id="GO:0016779">
    <property type="term" value="F:nucleotidyltransferase activity"/>
    <property type="evidence" value="ECO:0007669"/>
    <property type="project" value="UniProtKB-KW"/>
</dbReference>
<accession>A0A6V8G4E7</accession>
<evidence type="ECO:0000313" key="1">
    <source>
        <dbReference type="EMBL" id="EDJ6168921.1"/>
    </source>
</evidence>
<dbReference type="Proteomes" id="UP000482054">
    <property type="component" value="Unassembled WGS sequence"/>
</dbReference>
<evidence type="ECO:0000313" key="2">
    <source>
        <dbReference type="Proteomes" id="UP000482054"/>
    </source>
</evidence>
<organism evidence="1 2">
    <name type="scientific">Campylobacter jejuni</name>
    <dbReference type="NCBI Taxonomy" id="197"/>
    <lineage>
        <taxon>Bacteria</taxon>
        <taxon>Pseudomonadati</taxon>
        <taxon>Campylobacterota</taxon>
        <taxon>Epsilonproteobacteria</taxon>
        <taxon>Campylobacterales</taxon>
        <taxon>Campylobacteraceae</taxon>
        <taxon>Campylobacter</taxon>
    </lineage>
</organism>
<comment type="caution">
    <text evidence="1">The sequence shown here is derived from an EMBL/GenBank/DDBJ whole genome shotgun (WGS) entry which is preliminary data.</text>
</comment>
<dbReference type="SUPFAM" id="SSF81631">
    <property type="entry name" value="PAP/OAS1 substrate-binding domain"/>
    <property type="match status" value="1"/>
</dbReference>
<sequence>GSRVNKKAKKDKYQDYDISFFLKSKNLRKLLNLNKSKDIKKAKLPKFIKNFGKILFYQAPESFEFYKADLPKNWVSFLVIFKNGVRVDFKFIPLKSLKHYYKFEPLSKALIDKDQRFKKTQNENVFCIKKPTEKDFDEICNEFYFTFTKLEKALLRKQFIMSNYLLNSMRETLFDMLSFKVGLKFGFEIWLGKQNTDILNFLKQKEIKIILNSFNTTSLEQIEKTRKKLENLFHKNTKFVAKKNDFKLFSYRKNVKKYCKILRKL</sequence>